<dbReference type="EMBL" id="JBHLUN010000010">
    <property type="protein sequence ID" value="MFC0409712.1"/>
    <property type="molecule type" value="Genomic_DNA"/>
</dbReference>
<proteinExistence type="predicted"/>
<evidence type="ECO:0000313" key="2">
    <source>
        <dbReference type="Proteomes" id="UP001589865"/>
    </source>
</evidence>
<dbReference type="Proteomes" id="UP001589865">
    <property type="component" value="Unassembled WGS sequence"/>
</dbReference>
<sequence>MIQMPYTPLGLTRFEFDGSGIAFRIWTRPVVSDGGRAVAPVTLLWRHPDGTAGKRPCSGFVEATEYAARVVADAAMGTVLTR</sequence>
<protein>
    <submittedName>
        <fullName evidence="1">Uncharacterized protein</fullName>
    </submittedName>
</protein>
<comment type="caution">
    <text evidence="1">The sequence shown here is derived from an EMBL/GenBank/DDBJ whole genome shotgun (WGS) entry which is preliminary data.</text>
</comment>
<keyword evidence="2" id="KW-1185">Reference proteome</keyword>
<evidence type="ECO:0000313" key="1">
    <source>
        <dbReference type="EMBL" id="MFC0409712.1"/>
    </source>
</evidence>
<organism evidence="1 2">
    <name type="scientific">Roseomonas elaeocarpi</name>
    <dbReference type="NCBI Taxonomy" id="907779"/>
    <lineage>
        <taxon>Bacteria</taxon>
        <taxon>Pseudomonadati</taxon>
        <taxon>Pseudomonadota</taxon>
        <taxon>Alphaproteobacteria</taxon>
        <taxon>Acetobacterales</taxon>
        <taxon>Roseomonadaceae</taxon>
        <taxon>Roseomonas</taxon>
    </lineage>
</organism>
<reference evidence="1 2" key="1">
    <citation type="submission" date="2024-09" db="EMBL/GenBank/DDBJ databases">
        <authorList>
            <person name="Sun Q."/>
            <person name="Mori K."/>
        </authorList>
    </citation>
    <scope>NUCLEOTIDE SEQUENCE [LARGE SCALE GENOMIC DNA]</scope>
    <source>
        <strain evidence="1 2">TBRC 5777</strain>
    </source>
</reference>
<accession>A0ABV6JWK2</accession>
<dbReference type="RefSeq" id="WP_377045457.1">
    <property type="nucleotide sequence ID" value="NZ_JBHLUN010000010.1"/>
</dbReference>
<name>A0ABV6JWK2_9PROT</name>
<gene>
    <name evidence="1" type="ORF">ACFFGY_15775</name>
</gene>